<keyword evidence="3" id="KW-1185">Reference proteome</keyword>
<sequence length="159" mass="17841">MVPLVRRDCNYSNLDRVRKEAVWDDDSATWKLPDVMVQKTTLPSGVAPKPSPRRGSGCDHAELFMQVEEDRYKEMLGRSDSEKIANNYFKSRRASQLLGGDASKGHVGHQSVNGSNMNPPPRSDTVLPRPFRLESLEVSVSNGKVKRRKNKSHTFSEGT</sequence>
<dbReference type="EMBL" id="JAHRIP010039664">
    <property type="protein sequence ID" value="MEQ2296221.1"/>
    <property type="molecule type" value="Genomic_DNA"/>
</dbReference>
<proteinExistence type="predicted"/>
<dbReference type="Proteomes" id="UP001469553">
    <property type="component" value="Unassembled WGS sequence"/>
</dbReference>
<evidence type="ECO:0000256" key="1">
    <source>
        <dbReference type="SAM" id="MobiDB-lite"/>
    </source>
</evidence>
<reference evidence="2 3" key="1">
    <citation type="submission" date="2021-06" db="EMBL/GenBank/DDBJ databases">
        <authorList>
            <person name="Palmer J.M."/>
        </authorList>
    </citation>
    <scope>NUCLEOTIDE SEQUENCE [LARGE SCALE GENOMIC DNA]</scope>
    <source>
        <strain evidence="2 3">AS_MEX2019</strain>
        <tissue evidence="2">Muscle</tissue>
    </source>
</reference>
<feature type="region of interest" description="Disordered" evidence="1">
    <location>
        <begin position="96"/>
        <end position="159"/>
    </location>
</feature>
<comment type="caution">
    <text evidence="2">The sequence shown here is derived from an EMBL/GenBank/DDBJ whole genome shotgun (WGS) entry which is preliminary data.</text>
</comment>
<evidence type="ECO:0000313" key="2">
    <source>
        <dbReference type="EMBL" id="MEQ2296221.1"/>
    </source>
</evidence>
<accession>A0ABV0YS08</accession>
<protein>
    <submittedName>
        <fullName evidence="2">Uncharacterized protein</fullName>
    </submittedName>
</protein>
<organism evidence="2 3">
    <name type="scientific">Ameca splendens</name>
    <dbReference type="NCBI Taxonomy" id="208324"/>
    <lineage>
        <taxon>Eukaryota</taxon>
        <taxon>Metazoa</taxon>
        <taxon>Chordata</taxon>
        <taxon>Craniata</taxon>
        <taxon>Vertebrata</taxon>
        <taxon>Euteleostomi</taxon>
        <taxon>Actinopterygii</taxon>
        <taxon>Neopterygii</taxon>
        <taxon>Teleostei</taxon>
        <taxon>Neoteleostei</taxon>
        <taxon>Acanthomorphata</taxon>
        <taxon>Ovalentaria</taxon>
        <taxon>Atherinomorphae</taxon>
        <taxon>Cyprinodontiformes</taxon>
        <taxon>Goodeidae</taxon>
        <taxon>Ameca</taxon>
    </lineage>
</organism>
<name>A0ABV0YS08_9TELE</name>
<gene>
    <name evidence="2" type="ORF">AMECASPLE_022730</name>
</gene>
<evidence type="ECO:0000313" key="3">
    <source>
        <dbReference type="Proteomes" id="UP001469553"/>
    </source>
</evidence>